<dbReference type="Proteomes" id="UP000585665">
    <property type="component" value="Unassembled WGS sequence"/>
</dbReference>
<sequence>MYGDEWHRDQGLNAPPPGPRWIDSRGRFLLAAVATGVITSVIAGGG</sequence>
<feature type="transmembrane region" description="Helical" evidence="1">
    <location>
        <begin position="28"/>
        <end position="45"/>
    </location>
</feature>
<dbReference type="Gene3D" id="3.10.450.160">
    <property type="entry name" value="inner membrane protein cigr"/>
    <property type="match status" value="1"/>
</dbReference>
<evidence type="ECO:0000256" key="1">
    <source>
        <dbReference type="SAM" id="Phobius"/>
    </source>
</evidence>
<dbReference type="EMBL" id="JABXXR010000033">
    <property type="protein sequence ID" value="NVN40249.1"/>
    <property type="molecule type" value="Genomic_DNA"/>
</dbReference>
<dbReference type="Pfam" id="PF11776">
    <property type="entry name" value="RcnB"/>
    <property type="match status" value="1"/>
</dbReference>
<keyword evidence="1" id="KW-0472">Membrane</keyword>
<reference evidence="2 3" key="1">
    <citation type="submission" date="2020-06" db="EMBL/GenBank/DDBJ databases">
        <title>Description of novel acetic acid bacteria.</title>
        <authorList>
            <person name="Sombolestani A."/>
        </authorList>
    </citation>
    <scope>NUCLEOTIDE SEQUENCE [LARGE SCALE GENOMIC DNA]</scope>
    <source>
        <strain evidence="2 3">LMG 27010</strain>
    </source>
</reference>
<proteinExistence type="predicted"/>
<dbReference type="AlphaFoldDB" id="A0A850PC54"/>
<keyword evidence="1" id="KW-0812">Transmembrane</keyword>
<protein>
    <submittedName>
        <fullName evidence="2">RcnB family protein</fullName>
    </submittedName>
</protein>
<dbReference type="InterPro" id="IPR024572">
    <property type="entry name" value="RcnB"/>
</dbReference>
<keyword evidence="1" id="KW-1133">Transmembrane helix</keyword>
<evidence type="ECO:0000313" key="3">
    <source>
        <dbReference type="Proteomes" id="UP000585665"/>
    </source>
</evidence>
<keyword evidence="3" id="KW-1185">Reference proteome</keyword>
<gene>
    <name evidence="2" type="ORF">HUK82_06665</name>
</gene>
<organism evidence="2 3">
    <name type="scientific">Ameyamaea chiangmaiensis</name>
    <dbReference type="NCBI Taxonomy" id="442969"/>
    <lineage>
        <taxon>Bacteria</taxon>
        <taxon>Pseudomonadati</taxon>
        <taxon>Pseudomonadota</taxon>
        <taxon>Alphaproteobacteria</taxon>
        <taxon>Acetobacterales</taxon>
        <taxon>Acetobacteraceae</taxon>
        <taxon>Ameyamaea</taxon>
    </lineage>
</organism>
<accession>A0A850PC54</accession>
<name>A0A850PC54_9PROT</name>
<evidence type="ECO:0000313" key="2">
    <source>
        <dbReference type="EMBL" id="NVN40249.1"/>
    </source>
</evidence>
<comment type="caution">
    <text evidence="2">The sequence shown here is derived from an EMBL/GenBank/DDBJ whole genome shotgun (WGS) entry which is preliminary data.</text>
</comment>
<dbReference type="RefSeq" id="WP_176613226.1">
    <property type="nucleotide sequence ID" value="NZ_JABXXR010000033.1"/>
</dbReference>